<feature type="coiled-coil region" evidence="1">
    <location>
        <begin position="1639"/>
        <end position="1686"/>
    </location>
</feature>
<dbReference type="EMBL" id="JAODUO010000693">
    <property type="protein sequence ID" value="KAK2175969.1"/>
    <property type="molecule type" value="Genomic_DNA"/>
</dbReference>
<feature type="compositionally biased region" description="Basic and acidic residues" evidence="2">
    <location>
        <begin position="2986"/>
        <end position="2997"/>
    </location>
</feature>
<feature type="compositionally biased region" description="Polar residues" evidence="2">
    <location>
        <begin position="2998"/>
        <end position="3011"/>
    </location>
</feature>
<feature type="coiled-coil region" evidence="1">
    <location>
        <begin position="1829"/>
        <end position="1856"/>
    </location>
</feature>
<evidence type="ECO:0000313" key="4">
    <source>
        <dbReference type="Proteomes" id="UP001209878"/>
    </source>
</evidence>
<dbReference type="PANTHER" id="PTHR47236">
    <property type="entry name" value="GENE, 32742-RELATED-RELATED"/>
    <property type="match status" value="1"/>
</dbReference>
<feature type="region of interest" description="Disordered" evidence="2">
    <location>
        <begin position="2459"/>
        <end position="2482"/>
    </location>
</feature>
<dbReference type="PANTHER" id="PTHR47236:SF4">
    <property type="entry name" value="GENE 9195-RELATED"/>
    <property type="match status" value="1"/>
</dbReference>
<dbReference type="SUPFAM" id="SSF57184">
    <property type="entry name" value="Growth factor receptor domain"/>
    <property type="match status" value="3"/>
</dbReference>
<gene>
    <name evidence="3" type="ORF">NP493_692g04000</name>
</gene>
<dbReference type="CDD" id="cd06503">
    <property type="entry name" value="ATP-synt_Fo_b"/>
    <property type="match status" value="1"/>
</dbReference>
<sequence length="3011" mass="334301">MTTGGMCPPGYYCPQGSGKPLPCDGGKYCEHPGLALPTGNCSEGYYCNHTSSMPDQHICPMGHYCPLGTDVPISCPAGTFSNTTHNNELSDCVNCTGGQYCQGDGNVYPDGPCDAGYYCPGGQDTATPGLLCLKGHYCVQGSVLPELCPNGTYQYDEGRDACDICPAGYYCDPSLGVPVVVPAACPVGHYCPAGTGVSTSYPCPPGSYFPSTQNSERSNCTACPSGQYCESAGLSAPTGECHARYYCTGGADSATPNNHLVTPGSPTFTGNNECPVGYYCPNGTSYPIPCPVGSFSVNPGLGDVTECEPCPEGRWCNETAYVEGNSAALCAPGYVCTTGSSTPTPIDHIHGYPCPEGFYCPAGSTVPLGCAIGTYNDKLAQSNCSICLEGLMCHETNMTTPVPCREGSYCPAGTPPQPCPEGTFNNKTGLKTASECTYCSVGTYCDGMGNIVPKGPCDAGQYCQGNSKSPVPNPNNTLFPENGPCRSGHFCPEGTPVPVPCPAGMFRNTTGGASLSDCWPCSAGLYCANPGLSVPTALCQRGYYCPGLENITVPDPPNFKCPPGHYCPEGSAQPSGCPAGESQPNEGQWACVPCPAGFYCISSTIPDPLPCTSFHYCPEGHPTCDPLSSTIPDPLPCTFFHYCPEGTQYPIPCPNGTFTLNGTIKLKLKEECQPCPAGVYCRGGYIVGDCSAGYFCLSGSEDYTPTDLVPDPITRTCTPDTVCAGPCPAGYYCLEGTHDPSPCPEHTLMDETGARMFNECLPCPAGYWCHAGDPVAHPCPRGNYCPAGEGPIKCPRLHYRDIVGGANMTDCFACTPGYWCNDTGMSDYFINPCPIGHYCPEANEPVLCPPGTMRPTVAAANITDCHPCTPGYYCPNDTVNIVGIPCNETFECPSGSPIPSDCRPGLFCPTLTGDGLNCTAGYYCPNATGANPYICEYPTYCPQNSNMTLDCPLGYMAVNHAGLRVSRSMSCRICPGGTYGNHPQRLNCSPCPAGFYCPEGTPYPDKYPCPKGYYCPAEVAAPRSCPAGTYGKYVKAKLAIDCVKCPTNTYTNFAGQSACKPCGSSAQAVTGASTCECIGKFRAFQTSDGACRCKSGYMFYDEADRGQSDENSDKDCQSIVRGRCTQHQIRLASSGVCVDPSSYSCTSQCSGVDGKIDETGRCICDRYVDPNEFCDSVCRSTKQPKLETSVDSSGALVVAVTDPATGRTENKKLSNVFMLRRQDVNYKKKMHVLNCWPNRFAAPVYTNPNEALEVIDKPLIDYYYEQLARGGRRLLQQPNFTVTDGTNEIPNPLMCLEMGEMIVFRLWIDNNDRTKSHYPKYVKDHLYNTNPNFDYGDFTQLEYYITETNVNYTTFIYSFTESGTYVFADAQNMALEVIITVMGEGSACPAGKSRVMSSSPSNLIAAGVKKETSVNEAPDWGLIIGLLAFLAACVLMLVVAVIVWRPRDAGIYPMKHWKPKYRSLGAPPPVPAYIMYDEDHWPTSKGADVLGPRALGDGSELPDGIAFKGEETLEDFNVRVLFDKLEDQNLHLASQLARHEADLRGFYNRIAMQNEDLKKMLGEFDVTKLEEWTERQRSAAEGATGGSTRETELMRSLQLLLDMVSRGERPVIQDLYTQKGDNVNVLLGDIQVHGQSDLLRRQNAQKLQMERTLAMEEQATLDGAVKEEAEKRRKVVKEMAEKLVDELQGDHTDEQVAAIMAAHQRRLHESMSRLDQNRARQDASMRQRLAERRQRKMKELHEKHSQELVAAQQHAGIGKAATDADRKLTDERVRQMSEHMKDQIGTLATNGSLTDEQKMALIDEQENGESAIKSEEEARRTQQVVALKSRMAAQRTKQLEELRDRQEREKMELSTKLLQDGRHEELDLLMKEKEQQQKIESEALEAGLLAEEAEHERHITERADEDYVQRVAQLHSSILGKLPSMTTGLDAIAQQKLLDDHRRHMQQLDQVSGQQKDRQLSDIQAKLLARRERRLAEEQRIAEEMAAQKLLEEQARQMRHGAVVLPEGDLFKAPEVMYTESLEEAALKKEQERAKEEMRIRHEEQQKDAARKVEKELRAEEQRKKEAWEQEREKLLHEKRNKQAAEIASRPDLTSDELEALMAAHAHDLEHMEEQLDSQMQRQQMALKDRLDERRQRKLKHLRRKQELELTKEMLTQKKECDEIRTTKSKEAEKKAMVEGIKENGTEDADKVARAVLAERHAREVSDLDQQFSAEKKIMVDDALNRVNEKYEKRRMDMLKRHEDELVALQRQNLSPEEYQMRHTQLLNRQQMELAGLDGQLAAELKQIERGALANWEVRYAQAKLQLRERHYKEFADALREFAPKHESIEQAEAAAQELSQVKARLDTEKEDLDKKLEEERRNFELQEKRRMEKELAAFQASLDAEMKAEEERYQRNISTLGKRKEEMVKSRKEKLKEELEQLSQRSASEEEKQQILEAHERDTQNLINKMDADKLRMRSSLEDKLKKRREEKLRAKQRDLQERVEDDKREFAEKQRNAKDRAVADEVLTLKESMNIDHVVSAPVQPVEAPTVAMLDQNVTSQSMPASYQMTAPLNEAELTMLLMASPLYQKLEKMKKAVAAGSIRSAGHKKETGDGYIDVLDAGWTKDKKLLPVDLNKVRSRTFVVYKFGSFVVDMLVAHCQHRPVTLLLADEIPPNAELSHNAYRNSFHYDANNRILYMRTARLESVGQFVLVLVHTLAHIHAGDLREDSNPDFAREFYRALSVVCDDLFFARYRQSSAPATTLANNEAVNVDDAAKALLSAMYGNAYTEQEKSNVVSELLDVRLLPGTNAAGVHFNKQQLDDRLSRYSEFRVSSKLHDFLGEIEEKMTVAQATGTNNTTGKKLKRLMPQSTTGNTLLTRQVLPPGTILSNMTGNAMWQTFFNETRDIDKKGIKSVTVKKPEQQQQNQVRVLEDRVDSLSADFAAQSKEELELMEEVSDLEQELTRLHDLASQGKSNTPALQESVRDATTKINNKRSKLANLRLKKDATSEKLEQSQDQLSTLLGSSSC</sequence>
<evidence type="ECO:0000256" key="1">
    <source>
        <dbReference type="SAM" id="Coils"/>
    </source>
</evidence>
<comment type="caution">
    <text evidence="3">The sequence shown here is derived from an EMBL/GenBank/DDBJ whole genome shotgun (WGS) entry which is preliminary data.</text>
</comment>
<dbReference type="InterPro" id="IPR009030">
    <property type="entry name" value="Growth_fac_rcpt_cys_sf"/>
</dbReference>
<organism evidence="3 4">
    <name type="scientific">Ridgeia piscesae</name>
    <name type="common">Tubeworm</name>
    <dbReference type="NCBI Taxonomy" id="27915"/>
    <lineage>
        <taxon>Eukaryota</taxon>
        <taxon>Metazoa</taxon>
        <taxon>Spiralia</taxon>
        <taxon>Lophotrochozoa</taxon>
        <taxon>Annelida</taxon>
        <taxon>Polychaeta</taxon>
        <taxon>Sedentaria</taxon>
        <taxon>Canalipalpata</taxon>
        <taxon>Sabellida</taxon>
        <taxon>Siboglinidae</taxon>
        <taxon>Ridgeia</taxon>
    </lineage>
</organism>
<proteinExistence type="predicted"/>
<accession>A0AAD9KQS2</accession>
<evidence type="ECO:0000313" key="3">
    <source>
        <dbReference type="EMBL" id="KAK2175969.1"/>
    </source>
</evidence>
<protein>
    <submittedName>
        <fullName evidence="3">Uncharacterized protein</fullName>
    </submittedName>
</protein>
<dbReference type="Proteomes" id="UP001209878">
    <property type="component" value="Unassembled WGS sequence"/>
</dbReference>
<keyword evidence="4" id="KW-1185">Reference proteome</keyword>
<dbReference type="Gene3D" id="2.10.50.10">
    <property type="entry name" value="Tumor Necrosis Factor Receptor, subunit A, domain 2"/>
    <property type="match status" value="2"/>
</dbReference>
<dbReference type="SMART" id="SM01411">
    <property type="entry name" value="Ephrin_rec_like"/>
    <property type="match status" value="16"/>
</dbReference>
<keyword evidence="1" id="KW-0175">Coiled coil</keyword>
<feature type="region of interest" description="Disordered" evidence="2">
    <location>
        <begin position="2952"/>
        <end position="3011"/>
    </location>
</feature>
<feature type="region of interest" description="Disordered" evidence="2">
    <location>
        <begin position="2033"/>
        <end position="2067"/>
    </location>
</feature>
<name>A0AAD9KQS2_RIDPI</name>
<evidence type="ECO:0000256" key="2">
    <source>
        <dbReference type="SAM" id="MobiDB-lite"/>
    </source>
</evidence>
<reference evidence="3" key="1">
    <citation type="journal article" date="2023" name="Mol. Biol. Evol.">
        <title>Third-Generation Sequencing Reveals the Adaptive Role of the Epigenome in Three Deep-Sea Polychaetes.</title>
        <authorList>
            <person name="Perez M."/>
            <person name="Aroh O."/>
            <person name="Sun Y."/>
            <person name="Lan Y."/>
            <person name="Juniper S.K."/>
            <person name="Young C.R."/>
            <person name="Angers B."/>
            <person name="Qian P.Y."/>
        </authorList>
    </citation>
    <scope>NUCLEOTIDE SEQUENCE</scope>
    <source>
        <strain evidence="3">R07B-5</strain>
    </source>
</reference>